<protein>
    <submittedName>
        <fullName evidence="5 6">Transposase</fullName>
    </submittedName>
</protein>
<dbReference type="AlphaFoldDB" id="A0A0N4UN13"/>
<dbReference type="WBParaSite" id="DME_0000927601-mRNA-1">
    <property type="protein sequence ID" value="DME_0000927601-mRNA-1"/>
    <property type="gene ID" value="DME_0000927601"/>
</dbReference>
<accession>A0A0N4UN13</accession>
<dbReference type="WBParaSite" id="DME_0000927501-mRNA-1">
    <property type="protein sequence ID" value="DME_0000927501-mRNA-1"/>
    <property type="gene ID" value="DME_0000927501"/>
</dbReference>
<reference evidence="5 6" key="1">
    <citation type="submission" date="2017-02" db="UniProtKB">
        <authorList>
            <consortium name="WormBaseParasite"/>
        </authorList>
    </citation>
    <scope>IDENTIFICATION</scope>
</reference>
<organism evidence="3 5">
    <name type="scientific">Dracunculus medinensis</name>
    <name type="common">Guinea worm</name>
    <dbReference type="NCBI Taxonomy" id="318479"/>
    <lineage>
        <taxon>Eukaryota</taxon>
        <taxon>Metazoa</taxon>
        <taxon>Ecdysozoa</taxon>
        <taxon>Nematoda</taxon>
        <taxon>Chromadorea</taxon>
        <taxon>Rhabditida</taxon>
        <taxon>Spirurina</taxon>
        <taxon>Dracunculoidea</taxon>
        <taxon>Dracunculidae</taxon>
        <taxon>Dracunculus</taxon>
    </lineage>
</organism>
<gene>
    <name evidence="1" type="ORF">DME_LOCUS10632</name>
    <name evidence="2" type="ORF">DME_LOCUS10633</name>
</gene>
<sequence>MVIIGVDRNERVGHGAATIKSASDMEIQCANGERLLLFAEEQEEQLFVTNAYFRRRKRHLITYSSPYNQHFNQIDYVLSATGRVS</sequence>
<evidence type="ECO:0000313" key="1">
    <source>
        <dbReference type="EMBL" id="VDN60659.1"/>
    </source>
</evidence>
<dbReference type="EMBL" id="UYYG01001230">
    <property type="protein sequence ID" value="VDN60660.1"/>
    <property type="molecule type" value="Genomic_DNA"/>
</dbReference>
<evidence type="ECO:0000313" key="4">
    <source>
        <dbReference type="Proteomes" id="UP000274756"/>
    </source>
</evidence>
<evidence type="ECO:0000313" key="3">
    <source>
        <dbReference type="Proteomes" id="UP000038040"/>
    </source>
</evidence>
<reference evidence="1 4" key="2">
    <citation type="submission" date="2018-11" db="EMBL/GenBank/DDBJ databases">
        <authorList>
            <consortium name="Pathogen Informatics"/>
        </authorList>
    </citation>
    <scope>NUCLEOTIDE SEQUENCE [LARGE SCALE GENOMIC DNA]</scope>
</reference>
<evidence type="ECO:0000313" key="6">
    <source>
        <dbReference type="WBParaSite" id="DME_0000927601-mRNA-1"/>
    </source>
</evidence>
<keyword evidence="4" id="KW-1185">Reference proteome</keyword>
<evidence type="ECO:0000313" key="5">
    <source>
        <dbReference type="WBParaSite" id="DME_0000927501-mRNA-1"/>
    </source>
</evidence>
<dbReference type="EMBL" id="UYYG01001230">
    <property type="protein sequence ID" value="VDN60659.1"/>
    <property type="molecule type" value="Genomic_DNA"/>
</dbReference>
<proteinExistence type="predicted"/>
<dbReference type="Proteomes" id="UP000038040">
    <property type="component" value="Unplaced"/>
</dbReference>
<dbReference type="Proteomes" id="UP000274756">
    <property type="component" value="Unassembled WGS sequence"/>
</dbReference>
<dbReference type="OrthoDB" id="5867484at2759"/>
<name>A0A0N4UN13_DRAME</name>
<evidence type="ECO:0000313" key="2">
    <source>
        <dbReference type="EMBL" id="VDN60660.1"/>
    </source>
</evidence>